<evidence type="ECO:0000313" key="4">
    <source>
        <dbReference type="Proteomes" id="UP000249590"/>
    </source>
</evidence>
<name>A0A8B2NWK7_9HYPH</name>
<dbReference type="RefSeq" id="WP_111345578.1">
    <property type="nucleotide sequence ID" value="NZ_JAIWKD010000002.1"/>
</dbReference>
<evidence type="ECO:0000313" key="3">
    <source>
        <dbReference type="EMBL" id="RAI02183.1"/>
    </source>
</evidence>
<dbReference type="CDD" id="cd07012">
    <property type="entry name" value="PBP2_Bug_TTT"/>
    <property type="match status" value="1"/>
</dbReference>
<dbReference type="EMBL" id="QHHQ01000002">
    <property type="protein sequence ID" value="RAI02183.1"/>
    <property type="molecule type" value="Genomic_DNA"/>
</dbReference>
<accession>A0A8B2NWK7</accession>
<dbReference type="Gene3D" id="3.40.190.150">
    <property type="entry name" value="Bordetella uptake gene, domain 1"/>
    <property type="match status" value="1"/>
</dbReference>
<reference evidence="3 4" key="1">
    <citation type="submission" date="2018-05" db="EMBL/GenBank/DDBJ databases">
        <title>Acuticoccus sediminis sp. nov., isolated from deep-sea sediment of Indian Ocean.</title>
        <authorList>
            <person name="Liu X."/>
            <person name="Lai Q."/>
            <person name="Du Y."/>
            <person name="Sun F."/>
            <person name="Zhang X."/>
            <person name="Wang S."/>
            <person name="Shao Z."/>
        </authorList>
    </citation>
    <scope>NUCLEOTIDE SEQUENCE [LARGE SCALE GENOMIC DNA]</scope>
    <source>
        <strain evidence="3 4">PTG4-2</strain>
    </source>
</reference>
<feature type="signal peptide" evidence="2">
    <location>
        <begin position="1"/>
        <end position="23"/>
    </location>
</feature>
<comment type="caution">
    <text evidence="3">The sequence shown here is derived from an EMBL/GenBank/DDBJ whole genome shotgun (WGS) entry which is preliminary data.</text>
</comment>
<evidence type="ECO:0008006" key="5">
    <source>
        <dbReference type="Google" id="ProtNLM"/>
    </source>
</evidence>
<dbReference type="AlphaFoldDB" id="A0A8B2NWK7"/>
<gene>
    <name evidence="3" type="ORF">DLJ53_12515</name>
</gene>
<dbReference type="Gene3D" id="3.40.190.10">
    <property type="entry name" value="Periplasmic binding protein-like II"/>
    <property type="match status" value="1"/>
</dbReference>
<dbReference type="InterPro" id="IPR042100">
    <property type="entry name" value="Bug_dom1"/>
</dbReference>
<evidence type="ECO:0000256" key="2">
    <source>
        <dbReference type="SAM" id="SignalP"/>
    </source>
</evidence>
<organism evidence="3 4">
    <name type="scientific">Acuticoccus sediminis</name>
    <dbReference type="NCBI Taxonomy" id="2184697"/>
    <lineage>
        <taxon>Bacteria</taxon>
        <taxon>Pseudomonadati</taxon>
        <taxon>Pseudomonadota</taxon>
        <taxon>Alphaproteobacteria</taxon>
        <taxon>Hyphomicrobiales</taxon>
        <taxon>Amorphaceae</taxon>
        <taxon>Acuticoccus</taxon>
    </lineage>
</organism>
<keyword evidence="4" id="KW-1185">Reference proteome</keyword>
<dbReference type="InterPro" id="IPR005064">
    <property type="entry name" value="BUG"/>
</dbReference>
<feature type="chain" id="PRO_5032950370" description="Tripartite-type tricarboxylate transporter receptor subunit TctC" evidence="2">
    <location>
        <begin position="24"/>
        <end position="330"/>
    </location>
</feature>
<dbReference type="PIRSF" id="PIRSF017082">
    <property type="entry name" value="YflP"/>
    <property type="match status" value="1"/>
</dbReference>
<evidence type="ECO:0000256" key="1">
    <source>
        <dbReference type="ARBA" id="ARBA00006987"/>
    </source>
</evidence>
<dbReference type="OrthoDB" id="7375033at2"/>
<protein>
    <recommendedName>
        <fullName evidence="5">Tripartite-type tricarboxylate transporter receptor subunit TctC</fullName>
    </recommendedName>
</protein>
<sequence length="330" mass="35569">MNRLRPTGFAVSALALASLPAVADVSRTADGFPNRPITLVVPYGAGGGSDQLARAWGAAAERAAGVPFVVVNKPGGGGMAAVPDFMSAPRDGYTVLESIDDAVTNFVSGKLREDPAADWAPICLTQITFSQLYVRADDERFPDFASLLAYTRAHPGAVTVANVGNLGSMERVNMAMLERALDFETRQIAFDNPAERYAAVLGGQVDVLFEQPGDVSAYLDAGQLKPVLTFLEDRPEAFADVPTATEAGLDAEPLLRFRGFWTHPAVAEERRDFLGTVCDEAFRSDAFQAFNAESYMHVIDSYRDADGARALINTSAETYREIYKTLGLID</sequence>
<proteinExistence type="inferred from homology"/>
<dbReference type="PANTHER" id="PTHR42928:SF5">
    <property type="entry name" value="BLR1237 PROTEIN"/>
    <property type="match status" value="1"/>
</dbReference>
<dbReference type="Proteomes" id="UP000249590">
    <property type="component" value="Unassembled WGS sequence"/>
</dbReference>
<dbReference type="Pfam" id="PF03401">
    <property type="entry name" value="TctC"/>
    <property type="match status" value="1"/>
</dbReference>
<dbReference type="PANTHER" id="PTHR42928">
    <property type="entry name" value="TRICARBOXYLATE-BINDING PROTEIN"/>
    <property type="match status" value="1"/>
</dbReference>
<keyword evidence="2" id="KW-0732">Signal</keyword>
<comment type="similarity">
    <text evidence="1">Belongs to the UPF0065 (bug) family.</text>
</comment>